<keyword evidence="3" id="KW-1185">Reference proteome</keyword>
<dbReference type="EMBL" id="JACKZP010000042">
    <property type="protein sequence ID" value="MBC1302766.1"/>
    <property type="molecule type" value="Genomic_DNA"/>
</dbReference>
<reference evidence="2 3" key="1">
    <citation type="submission" date="2019-11" db="EMBL/GenBank/DDBJ databases">
        <title>Comparison of genomes from free-living endosymbiotic cyanobacteria isolated from Azolla.</title>
        <authorList>
            <person name="Thiel T."/>
            <person name="Pratte B."/>
        </authorList>
    </citation>
    <scope>NUCLEOTIDE SEQUENCE [LARGE SCALE GENOMIC DNA]</scope>
    <source>
        <strain evidence="2 3">N2B</strain>
    </source>
</reference>
<keyword evidence="1" id="KW-1133">Transmembrane helix</keyword>
<protein>
    <submittedName>
        <fullName evidence="2">Uncharacterized protein</fullName>
    </submittedName>
</protein>
<comment type="caution">
    <text evidence="2">The sequence shown here is derived from an EMBL/GenBank/DDBJ whole genome shotgun (WGS) entry which is preliminary data.</text>
</comment>
<sequence>MVLLTVAYLLTMAVGFPAHLFISLVLDSLKYQNLFLRLVADVNHCSN</sequence>
<dbReference type="Proteomes" id="UP000570851">
    <property type="component" value="Unassembled WGS sequence"/>
</dbReference>
<dbReference type="GeneID" id="58723018"/>
<dbReference type="RefSeq" id="WP_153228361.1">
    <property type="nucleotide sequence ID" value="NZ_JACKZP010000042.1"/>
</dbReference>
<organism evidence="2 3">
    <name type="scientific">Trichormus variabilis N2B</name>
    <dbReference type="NCBI Taxonomy" id="2681315"/>
    <lineage>
        <taxon>Bacteria</taxon>
        <taxon>Bacillati</taxon>
        <taxon>Cyanobacteriota</taxon>
        <taxon>Cyanophyceae</taxon>
        <taxon>Nostocales</taxon>
        <taxon>Nostocaceae</taxon>
        <taxon>Trichormus</taxon>
    </lineage>
</organism>
<gene>
    <name evidence="2" type="ORF">GNE12_12665</name>
</gene>
<evidence type="ECO:0000256" key="1">
    <source>
        <dbReference type="SAM" id="Phobius"/>
    </source>
</evidence>
<evidence type="ECO:0000313" key="3">
    <source>
        <dbReference type="Proteomes" id="UP000570851"/>
    </source>
</evidence>
<feature type="transmembrane region" description="Helical" evidence="1">
    <location>
        <begin position="6"/>
        <end position="26"/>
    </location>
</feature>
<evidence type="ECO:0000313" key="2">
    <source>
        <dbReference type="EMBL" id="MBC1302766.1"/>
    </source>
</evidence>
<keyword evidence="1" id="KW-0472">Membrane</keyword>
<keyword evidence="1" id="KW-0812">Transmembrane</keyword>
<proteinExistence type="predicted"/>
<accession>A0ABR6S8N3</accession>
<name>A0ABR6S8N3_ANAVA</name>